<dbReference type="Proteomes" id="UP001495910">
    <property type="component" value="Unassembled WGS sequence"/>
</dbReference>
<evidence type="ECO:0000313" key="3">
    <source>
        <dbReference type="Proteomes" id="UP001495910"/>
    </source>
</evidence>
<organism evidence="2 3">
    <name type="scientific">Collimonas rhizosphaerae</name>
    <dbReference type="NCBI Taxonomy" id="3126357"/>
    <lineage>
        <taxon>Bacteria</taxon>
        <taxon>Pseudomonadati</taxon>
        <taxon>Pseudomonadota</taxon>
        <taxon>Betaproteobacteria</taxon>
        <taxon>Burkholderiales</taxon>
        <taxon>Oxalobacteraceae</taxon>
        <taxon>Collimonas</taxon>
    </lineage>
</organism>
<evidence type="ECO:0000256" key="1">
    <source>
        <dbReference type="SAM" id="SignalP"/>
    </source>
</evidence>
<proteinExistence type="predicted"/>
<comment type="caution">
    <text evidence="2">The sequence shown here is derived from an EMBL/GenBank/DDBJ whole genome shotgun (WGS) entry which is preliminary data.</text>
</comment>
<keyword evidence="1" id="KW-0732">Signal</keyword>
<accession>A0ABU9PWD7</accession>
<dbReference type="EMBL" id="JBANDC010000008">
    <property type="protein sequence ID" value="MEM4988311.1"/>
    <property type="molecule type" value="Genomic_DNA"/>
</dbReference>
<protein>
    <recommendedName>
        <fullName evidence="4">DUF4397 domain-containing protein</fullName>
    </recommendedName>
</protein>
<keyword evidence="3" id="KW-1185">Reference proteome</keyword>
<name>A0ABU9PWD7_9BURK</name>
<gene>
    <name evidence="2" type="ORF">V8G57_13020</name>
</gene>
<reference evidence="2 3" key="1">
    <citation type="submission" date="2024-02" db="EMBL/GenBank/DDBJ databases">
        <title>Draft genome sequence of Collimonas sp. strain H4R21, an effective mineral-weathering bacterial strain isolated from the beech rhizosphere.</title>
        <authorList>
            <person name="Morin E."/>
            <person name="Uroz S."/>
            <person name="Leveau J.H.J."/>
            <person name="Kumar R."/>
            <person name="Rey M.W."/>
            <person name="Pham J."/>
        </authorList>
    </citation>
    <scope>NUCLEOTIDE SEQUENCE [LARGE SCALE GENOMIC DNA]</scope>
    <source>
        <strain evidence="2 3">H4R21</strain>
    </source>
</reference>
<evidence type="ECO:0000313" key="2">
    <source>
        <dbReference type="EMBL" id="MEM4988311.1"/>
    </source>
</evidence>
<sequence>MKLITRRKVLSNMLALGLFVPLFACGEEKQKGSLFTKKKIVLDVVLYNYLNRPIFDIYLNGIDLGVANSYGGTGIVSGVSIPLGAQTLTWRDAGSGETFAVKNSLNLSPNQISPSVHYLGIHIYPDRTAEFTFSEHMPETTPRGHHIIELSMHTSYLL</sequence>
<dbReference type="RefSeq" id="WP_342829755.1">
    <property type="nucleotide sequence ID" value="NZ_JBANDC010000008.1"/>
</dbReference>
<feature type="signal peptide" evidence="1">
    <location>
        <begin position="1"/>
        <end position="24"/>
    </location>
</feature>
<evidence type="ECO:0008006" key="4">
    <source>
        <dbReference type="Google" id="ProtNLM"/>
    </source>
</evidence>
<feature type="chain" id="PRO_5046395476" description="DUF4397 domain-containing protein" evidence="1">
    <location>
        <begin position="25"/>
        <end position="158"/>
    </location>
</feature>